<dbReference type="SUPFAM" id="SSF51316">
    <property type="entry name" value="Mss4-like"/>
    <property type="match status" value="1"/>
</dbReference>
<dbReference type="AlphaFoldDB" id="A0A9N8E5C2"/>
<feature type="domain" description="CENP-V/GFA" evidence="5">
    <location>
        <begin position="2"/>
        <end position="124"/>
    </location>
</feature>
<dbReference type="InterPro" id="IPR011057">
    <property type="entry name" value="Mss4-like_sf"/>
</dbReference>
<dbReference type="PROSITE" id="PS51891">
    <property type="entry name" value="CENP_V_GFA"/>
    <property type="match status" value="1"/>
</dbReference>
<comment type="similarity">
    <text evidence="1">Belongs to the Gfa family.</text>
</comment>
<accession>A0A9N8E5C2</accession>
<evidence type="ECO:0000313" key="6">
    <source>
        <dbReference type="EMBL" id="CAB9514817.1"/>
    </source>
</evidence>
<dbReference type="EMBL" id="CAICTM010000675">
    <property type="protein sequence ID" value="CAB9514817.1"/>
    <property type="molecule type" value="Genomic_DNA"/>
</dbReference>
<keyword evidence="3" id="KW-0862">Zinc</keyword>
<keyword evidence="4" id="KW-0456">Lyase</keyword>
<dbReference type="Proteomes" id="UP001153069">
    <property type="component" value="Unassembled WGS sequence"/>
</dbReference>
<comment type="caution">
    <text evidence="6">The sequence shown here is derived from an EMBL/GenBank/DDBJ whole genome shotgun (WGS) entry which is preliminary data.</text>
</comment>
<organism evidence="6 7">
    <name type="scientific">Seminavis robusta</name>
    <dbReference type="NCBI Taxonomy" id="568900"/>
    <lineage>
        <taxon>Eukaryota</taxon>
        <taxon>Sar</taxon>
        <taxon>Stramenopiles</taxon>
        <taxon>Ochrophyta</taxon>
        <taxon>Bacillariophyta</taxon>
        <taxon>Bacillariophyceae</taxon>
        <taxon>Bacillariophycidae</taxon>
        <taxon>Naviculales</taxon>
        <taxon>Naviculaceae</taxon>
        <taxon>Seminavis</taxon>
    </lineage>
</organism>
<dbReference type="GO" id="GO:0016846">
    <property type="term" value="F:carbon-sulfur lyase activity"/>
    <property type="evidence" value="ECO:0007669"/>
    <property type="project" value="InterPro"/>
</dbReference>
<gene>
    <name evidence="6" type="ORF">SEMRO_676_G185661.1</name>
</gene>
<dbReference type="OrthoDB" id="6329284at2759"/>
<dbReference type="GO" id="GO:0046872">
    <property type="term" value="F:metal ion binding"/>
    <property type="evidence" value="ECO:0007669"/>
    <property type="project" value="UniProtKB-KW"/>
</dbReference>
<name>A0A9N8E5C2_9STRA</name>
<dbReference type="PANTHER" id="PTHR33337:SF40">
    <property type="entry name" value="CENP-V_GFA DOMAIN-CONTAINING PROTEIN-RELATED"/>
    <property type="match status" value="1"/>
</dbReference>
<evidence type="ECO:0000256" key="2">
    <source>
        <dbReference type="ARBA" id="ARBA00022723"/>
    </source>
</evidence>
<dbReference type="PANTHER" id="PTHR33337">
    <property type="entry name" value="GFA DOMAIN-CONTAINING PROTEIN"/>
    <property type="match status" value="1"/>
</dbReference>
<reference evidence="6" key="1">
    <citation type="submission" date="2020-06" db="EMBL/GenBank/DDBJ databases">
        <authorList>
            <consortium name="Plant Systems Biology data submission"/>
        </authorList>
    </citation>
    <scope>NUCLEOTIDE SEQUENCE</scope>
    <source>
        <strain evidence="6">D6</strain>
    </source>
</reference>
<dbReference type="InterPro" id="IPR006913">
    <property type="entry name" value="CENP-V/GFA"/>
</dbReference>
<evidence type="ECO:0000313" key="7">
    <source>
        <dbReference type="Proteomes" id="UP001153069"/>
    </source>
</evidence>
<dbReference type="Gene3D" id="3.90.1590.10">
    <property type="entry name" value="glutathione-dependent formaldehyde- activating enzyme (gfa)"/>
    <property type="match status" value="1"/>
</dbReference>
<evidence type="ECO:0000256" key="3">
    <source>
        <dbReference type="ARBA" id="ARBA00022833"/>
    </source>
</evidence>
<protein>
    <recommendedName>
        <fullName evidence="5">CENP-V/GFA domain-containing protein</fullName>
    </recommendedName>
</protein>
<keyword evidence="2" id="KW-0479">Metal-binding</keyword>
<evidence type="ECO:0000256" key="4">
    <source>
        <dbReference type="ARBA" id="ARBA00023239"/>
    </source>
</evidence>
<sequence length="158" mass="17993">MMEGSCLCKAVTFRVDAHVSRLYQCHCSLCQKQSGSTSNTATIVKASDFRWLAGEDSITKWQRETGFSSHFCKTCGCPVPNPLRNTPYYWIPMGLIDANTDDSSLEKGAQVRVHLFCKSKASWDTIQPHTERMYDEFVDNIDSFIQDLMQLKELPQQI</sequence>
<evidence type="ECO:0000259" key="5">
    <source>
        <dbReference type="PROSITE" id="PS51891"/>
    </source>
</evidence>
<dbReference type="Pfam" id="PF04828">
    <property type="entry name" value="GFA"/>
    <property type="match status" value="1"/>
</dbReference>
<evidence type="ECO:0000256" key="1">
    <source>
        <dbReference type="ARBA" id="ARBA00005495"/>
    </source>
</evidence>
<proteinExistence type="inferred from homology"/>
<keyword evidence="7" id="KW-1185">Reference proteome</keyword>